<reference evidence="1" key="1">
    <citation type="journal article" date="2020" name="Nature">
        <title>Giant virus diversity and host interactions through global metagenomics.</title>
        <authorList>
            <person name="Schulz F."/>
            <person name="Roux S."/>
            <person name="Paez-Espino D."/>
            <person name="Jungbluth S."/>
            <person name="Walsh D.A."/>
            <person name="Denef V.J."/>
            <person name="McMahon K.D."/>
            <person name="Konstantinidis K.T."/>
            <person name="Eloe-Fadrosh E.A."/>
            <person name="Kyrpides N.C."/>
            <person name="Woyke T."/>
        </authorList>
    </citation>
    <scope>NUCLEOTIDE SEQUENCE</scope>
    <source>
        <strain evidence="1">GVMAG-S-ERX555907-102</strain>
    </source>
</reference>
<dbReference type="AlphaFoldDB" id="A0A6C0KYN8"/>
<sequence>MSFTNNKNQDPEYKVEKQMNANKINYMLSKDFSENKSVNKMVELGGVPKLSSSVMSYNDIDIESKLRGIKSTNLEGANFNPGLQSKKLIDTPLFERPKVFVPPSFLHVYERSGFHNL</sequence>
<dbReference type="EMBL" id="MN741006">
    <property type="protein sequence ID" value="QHU22373.1"/>
    <property type="molecule type" value="Genomic_DNA"/>
</dbReference>
<protein>
    <submittedName>
        <fullName evidence="1">Uncharacterized protein</fullName>
    </submittedName>
</protein>
<accession>A0A6C0KYN8</accession>
<organism evidence="1">
    <name type="scientific">viral metagenome</name>
    <dbReference type="NCBI Taxonomy" id="1070528"/>
    <lineage>
        <taxon>unclassified sequences</taxon>
        <taxon>metagenomes</taxon>
        <taxon>organismal metagenomes</taxon>
    </lineage>
</organism>
<proteinExistence type="predicted"/>
<name>A0A6C0KYN8_9ZZZZ</name>
<evidence type="ECO:0000313" key="1">
    <source>
        <dbReference type="EMBL" id="QHU22373.1"/>
    </source>
</evidence>